<dbReference type="PATRIC" id="fig|13690.10.peg.5322"/>
<dbReference type="RefSeq" id="WP_155276542.1">
    <property type="nucleotide sequence ID" value="NZ_JGVR01000067.1"/>
</dbReference>
<gene>
    <name evidence="1" type="ORF">CP98_05142</name>
</gene>
<proteinExistence type="predicted"/>
<protein>
    <recommendedName>
        <fullName evidence="3">Lipoprotein</fullName>
    </recommendedName>
</protein>
<evidence type="ECO:0000313" key="1">
    <source>
        <dbReference type="EMBL" id="KEZ12174.1"/>
    </source>
</evidence>
<comment type="caution">
    <text evidence="1">The sequence shown here is derived from an EMBL/GenBank/DDBJ whole genome shotgun (WGS) entry which is preliminary data.</text>
</comment>
<evidence type="ECO:0000313" key="2">
    <source>
        <dbReference type="Proteomes" id="UP000028534"/>
    </source>
</evidence>
<dbReference type="eggNOG" id="ENOG5030SAT">
    <property type="taxonomic scope" value="Bacteria"/>
</dbReference>
<organism evidence="1 2">
    <name type="scientific">Sphingobium yanoikuyae</name>
    <name type="common">Sphingomonas yanoikuyae</name>
    <dbReference type="NCBI Taxonomy" id="13690"/>
    <lineage>
        <taxon>Bacteria</taxon>
        <taxon>Pseudomonadati</taxon>
        <taxon>Pseudomonadota</taxon>
        <taxon>Alphaproteobacteria</taxon>
        <taxon>Sphingomonadales</taxon>
        <taxon>Sphingomonadaceae</taxon>
        <taxon>Sphingobium</taxon>
    </lineage>
</organism>
<name>A0A084E2I2_SPHYA</name>
<sequence>MNRIKICAPLMLLIATSCDDRTMPFAAYRHFSDGLASKTGGLLGYPCDRTETVRGKPVETRLPPEQCYRMQPARRFRGIWLDEFEGSLFFENATSLEEAAARYTQLSEPEAQAEWLSFSEPLERRLNRKRDFARSRMFLIEFIGRRTAVKGRYGHLGGAQSLIVVDRIESVKFIYLSEETGQ</sequence>
<dbReference type="Proteomes" id="UP000028534">
    <property type="component" value="Unassembled WGS sequence"/>
</dbReference>
<reference evidence="1 2" key="1">
    <citation type="submission" date="2014-03" db="EMBL/GenBank/DDBJ databases">
        <title>Genome sequence of Sphingobium yanoikuyae B1.</title>
        <authorList>
            <person name="Gan H.M."/>
            <person name="Gan H.Y."/>
            <person name="Savka M.A."/>
        </authorList>
    </citation>
    <scope>NUCLEOTIDE SEQUENCE [LARGE SCALE GENOMIC DNA]</scope>
    <source>
        <strain evidence="1 2">B1</strain>
    </source>
</reference>
<dbReference type="EMBL" id="JGVR01000067">
    <property type="protein sequence ID" value="KEZ12174.1"/>
    <property type="molecule type" value="Genomic_DNA"/>
</dbReference>
<dbReference type="AlphaFoldDB" id="A0A084E2I2"/>
<evidence type="ECO:0008006" key="3">
    <source>
        <dbReference type="Google" id="ProtNLM"/>
    </source>
</evidence>
<accession>A0A084E2I2</accession>
<dbReference type="PROSITE" id="PS51257">
    <property type="entry name" value="PROKAR_LIPOPROTEIN"/>
    <property type="match status" value="1"/>
</dbReference>